<dbReference type="InParanoid" id="A0A2K2CXR2"/>
<protein>
    <submittedName>
        <fullName evidence="2 3">Uncharacterized protein</fullName>
    </submittedName>
</protein>
<organism evidence="2">
    <name type="scientific">Brachypodium distachyon</name>
    <name type="common">Purple false brome</name>
    <name type="synonym">Trachynia distachya</name>
    <dbReference type="NCBI Taxonomy" id="15368"/>
    <lineage>
        <taxon>Eukaryota</taxon>
        <taxon>Viridiplantae</taxon>
        <taxon>Streptophyta</taxon>
        <taxon>Embryophyta</taxon>
        <taxon>Tracheophyta</taxon>
        <taxon>Spermatophyta</taxon>
        <taxon>Magnoliopsida</taxon>
        <taxon>Liliopsida</taxon>
        <taxon>Poales</taxon>
        <taxon>Poaceae</taxon>
        <taxon>BOP clade</taxon>
        <taxon>Pooideae</taxon>
        <taxon>Stipodae</taxon>
        <taxon>Brachypodieae</taxon>
        <taxon>Brachypodium</taxon>
    </lineage>
</organism>
<dbReference type="AlphaFoldDB" id="A0A2K2CXR2"/>
<sequence length="95" mass="10016">SGQAISLVRHLVIVWDPPWPYQGNPEPCCPSRPQDGTTASPPHAPPPAPALPPSSSRPEPCLPLLAPFRRSPASPASARSAPRPAPLLSSHRPVD</sequence>
<feature type="region of interest" description="Disordered" evidence="1">
    <location>
        <begin position="23"/>
        <end position="95"/>
    </location>
</feature>
<evidence type="ECO:0000313" key="2">
    <source>
        <dbReference type="EMBL" id="PNT66822.1"/>
    </source>
</evidence>
<evidence type="ECO:0000313" key="3">
    <source>
        <dbReference type="EnsemblPlants" id="PNT66822"/>
    </source>
</evidence>
<reference evidence="3" key="3">
    <citation type="submission" date="2018-08" db="UniProtKB">
        <authorList>
            <consortium name="EnsemblPlants"/>
        </authorList>
    </citation>
    <scope>IDENTIFICATION</scope>
    <source>
        <strain evidence="3">cv. Bd21</strain>
    </source>
</reference>
<name>A0A2K2CXR2_BRADI</name>
<accession>A0A2K2CXR2</accession>
<dbReference type="EMBL" id="CM000882">
    <property type="protein sequence ID" value="PNT66822.1"/>
    <property type="molecule type" value="Genomic_DNA"/>
</dbReference>
<dbReference type="Gramene" id="PNT66822">
    <property type="protein sequence ID" value="PNT66822"/>
    <property type="gene ID" value="BRADI_3g17320v3"/>
</dbReference>
<gene>
    <name evidence="2" type="ORF">BRADI_3g17320v3</name>
</gene>
<dbReference type="EnsemblPlants" id="PNT66822">
    <property type="protein sequence ID" value="PNT66822"/>
    <property type="gene ID" value="BRADI_3g17320v3"/>
</dbReference>
<evidence type="ECO:0000313" key="4">
    <source>
        <dbReference type="Proteomes" id="UP000008810"/>
    </source>
</evidence>
<keyword evidence="4" id="KW-1185">Reference proteome</keyword>
<feature type="compositionally biased region" description="Pro residues" evidence="1">
    <location>
        <begin position="42"/>
        <end position="52"/>
    </location>
</feature>
<reference evidence="2 3" key="1">
    <citation type="journal article" date="2010" name="Nature">
        <title>Genome sequencing and analysis of the model grass Brachypodium distachyon.</title>
        <authorList>
            <consortium name="International Brachypodium Initiative"/>
        </authorList>
    </citation>
    <scope>NUCLEOTIDE SEQUENCE [LARGE SCALE GENOMIC DNA]</scope>
    <source>
        <strain evidence="2 3">Bd21</strain>
    </source>
</reference>
<evidence type="ECO:0000256" key="1">
    <source>
        <dbReference type="SAM" id="MobiDB-lite"/>
    </source>
</evidence>
<dbReference type="Proteomes" id="UP000008810">
    <property type="component" value="Chromosome 3"/>
</dbReference>
<feature type="non-terminal residue" evidence="2">
    <location>
        <position position="1"/>
    </location>
</feature>
<proteinExistence type="predicted"/>
<reference evidence="2" key="2">
    <citation type="submission" date="2017-06" db="EMBL/GenBank/DDBJ databases">
        <title>WGS assembly of Brachypodium distachyon.</title>
        <authorList>
            <consortium name="The International Brachypodium Initiative"/>
            <person name="Lucas S."/>
            <person name="Harmon-Smith M."/>
            <person name="Lail K."/>
            <person name="Tice H."/>
            <person name="Grimwood J."/>
            <person name="Bruce D."/>
            <person name="Barry K."/>
            <person name="Shu S."/>
            <person name="Lindquist E."/>
            <person name="Wang M."/>
            <person name="Pitluck S."/>
            <person name="Vogel J.P."/>
            <person name="Garvin D.F."/>
            <person name="Mockler T.C."/>
            <person name="Schmutz J."/>
            <person name="Rokhsar D."/>
            <person name="Bevan M.W."/>
        </authorList>
    </citation>
    <scope>NUCLEOTIDE SEQUENCE</scope>
    <source>
        <strain evidence="2">Bd21</strain>
    </source>
</reference>
<feature type="compositionally biased region" description="Low complexity" evidence="1">
    <location>
        <begin position="53"/>
        <end position="95"/>
    </location>
</feature>